<accession>A0AA96RMA5</accession>
<evidence type="ECO:0000259" key="4">
    <source>
        <dbReference type="PROSITE" id="PS01124"/>
    </source>
</evidence>
<dbReference type="InterPro" id="IPR009057">
    <property type="entry name" value="Homeodomain-like_sf"/>
</dbReference>
<evidence type="ECO:0000256" key="1">
    <source>
        <dbReference type="ARBA" id="ARBA00023015"/>
    </source>
</evidence>
<dbReference type="InterPro" id="IPR018062">
    <property type="entry name" value="HTH_AraC-typ_CS"/>
</dbReference>
<dbReference type="Pfam" id="PF12833">
    <property type="entry name" value="HTH_18"/>
    <property type="match status" value="1"/>
</dbReference>
<gene>
    <name evidence="5" type="ORF">MJB10_09275</name>
</gene>
<dbReference type="InterPro" id="IPR003313">
    <property type="entry name" value="AraC-bd"/>
</dbReference>
<sequence length="264" mass="30514">MPSQLSYEIILNPFFGKVNCEVNWKWSRDSEPFVDFDFWYVWEGEGEVTLNNGMYPVRAGDCFLFKPGDLASAKHNSARPLTVTYIHFTVQGDASKLMSLPSLVHFDPAEFHESYLDRFVHVRWAEGYGHDDEAITLLKLLLLLFERQSPEHAAVGDPARRTLNRVMLEIAARIRQDPGRHYRIHELAEAAHLSPRYFSLKFKDTMGQTIESYLIDKRIERATYLLKLGMNVSEVAEALGYRSIYFFSRQFKKVTGTNPSEIRP</sequence>
<dbReference type="PROSITE" id="PS00041">
    <property type="entry name" value="HTH_ARAC_FAMILY_1"/>
    <property type="match status" value="1"/>
</dbReference>
<dbReference type="AlphaFoldDB" id="A0AA96RMA5"/>
<keyword evidence="2" id="KW-0238">DNA-binding</keyword>
<dbReference type="PRINTS" id="PR00032">
    <property type="entry name" value="HTHARAC"/>
</dbReference>
<organism evidence="5 6">
    <name type="scientific">Paenibacillus roseopurpureus</name>
    <dbReference type="NCBI Taxonomy" id="2918901"/>
    <lineage>
        <taxon>Bacteria</taxon>
        <taxon>Bacillati</taxon>
        <taxon>Bacillota</taxon>
        <taxon>Bacilli</taxon>
        <taxon>Bacillales</taxon>
        <taxon>Paenibacillaceae</taxon>
        <taxon>Paenibacillus</taxon>
    </lineage>
</organism>
<proteinExistence type="predicted"/>
<dbReference type="SMART" id="SM00342">
    <property type="entry name" value="HTH_ARAC"/>
    <property type="match status" value="1"/>
</dbReference>
<dbReference type="InterPro" id="IPR014710">
    <property type="entry name" value="RmlC-like_jellyroll"/>
</dbReference>
<evidence type="ECO:0000313" key="6">
    <source>
        <dbReference type="Proteomes" id="UP001304650"/>
    </source>
</evidence>
<keyword evidence="3" id="KW-0804">Transcription</keyword>
<protein>
    <submittedName>
        <fullName evidence="5">AraC family transcriptional regulator</fullName>
    </submittedName>
</protein>
<dbReference type="Proteomes" id="UP001304650">
    <property type="component" value="Chromosome"/>
</dbReference>
<dbReference type="Gene3D" id="1.10.10.60">
    <property type="entry name" value="Homeodomain-like"/>
    <property type="match status" value="2"/>
</dbReference>
<dbReference type="GO" id="GO:0043565">
    <property type="term" value="F:sequence-specific DNA binding"/>
    <property type="evidence" value="ECO:0007669"/>
    <property type="project" value="InterPro"/>
</dbReference>
<dbReference type="InterPro" id="IPR037923">
    <property type="entry name" value="HTH-like"/>
</dbReference>
<dbReference type="PANTHER" id="PTHR43280">
    <property type="entry name" value="ARAC-FAMILY TRANSCRIPTIONAL REGULATOR"/>
    <property type="match status" value="1"/>
</dbReference>
<evidence type="ECO:0000256" key="3">
    <source>
        <dbReference type="ARBA" id="ARBA00023163"/>
    </source>
</evidence>
<dbReference type="SUPFAM" id="SSF46689">
    <property type="entry name" value="Homeodomain-like"/>
    <property type="match status" value="2"/>
</dbReference>
<dbReference type="InterPro" id="IPR020449">
    <property type="entry name" value="Tscrpt_reg_AraC-type_HTH"/>
</dbReference>
<dbReference type="Pfam" id="PF02311">
    <property type="entry name" value="AraC_binding"/>
    <property type="match status" value="1"/>
</dbReference>
<evidence type="ECO:0000256" key="2">
    <source>
        <dbReference type="ARBA" id="ARBA00023125"/>
    </source>
</evidence>
<dbReference type="InterPro" id="IPR018060">
    <property type="entry name" value="HTH_AraC"/>
</dbReference>
<dbReference type="KEGG" id="proo:MJB10_09275"/>
<dbReference type="SUPFAM" id="SSF51215">
    <property type="entry name" value="Regulatory protein AraC"/>
    <property type="match status" value="1"/>
</dbReference>
<feature type="domain" description="HTH araC/xylS-type" evidence="4">
    <location>
        <begin position="164"/>
        <end position="264"/>
    </location>
</feature>
<dbReference type="PANTHER" id="PTHR43280:SF28">
    <property type="entry name" value="HTH-TYPE TRANSCRIPTIONAL ACTIVATOR RHAS"/>
    <property type="match status" value="1"/>
</dbReference>
<keyword evidence="1" id="KW-0805">Transcription regulation</keyword>
<name>A0AA96RMA5_9BACL</name>
<dbReference type="RefSeq" id="WP_314803849.1">
    <property type="nucleotide sequence ID" value="NZ_CP130319.1"/>
</dbReference>
<evidence type="ECO:0000313" key="5">
    <source>
        <dbReference type="EMBL" id="WNR46266.1"/>
    </source>
</evidence>
<reference evidence="5" key="1">
    <citation type="submission" date="2022-02" db="EMBL/GenBank/DDBJ databases">
        <title>Paenibacillus sp. MBLB1832 Whole Genome Shotgun Sequencing.</title>
        <authorList>
            <person name="Hwang C.Y."/>
            <person name="Cho E.-S."/>
            <person name="Seo M.-J."/>
        </authorList>
    </citation>
    <scope>NUCLEOTIDE SEQUENCE</scope>
    <source>
        <strain evidence="5">MBLB1832</strain>
    </source>
</reference>
<keyword evidence="6" id="KW-1185">Reference proteome</keyword>
<dbReference type="GO" id="GO:0003700">
    <property type="term" value="F:DNA-binding transcription factor activity"/>
    <property type="evidence" value="ECO:0007669"/>
    <property type="project" value="InterPro"/>
</dbReference>
<dbReference type="EMBL" id="CP130319">
    <property type="protein sequence ID" value="WNR46266.1"/>
    <property type="molecule type" value="Genomic_DNA"/>
</dbReference>
<dbReference type="Gene3D" id="2.60.120.10">
    <property type="entry name" value="Jelly Rolls"/>
    <property type="match status" value="1"/>
</dbReference>
<dbReference type="PROSITE" id="PS01124">
    <property type="entry name" value="HTH_ARAC_FAMILY_2"/>
    <property type="match status" value="1"/>
</dbReference>